<evidence type="ECO:0000256" key="1">
    <source>
        <dbReference type="SAM" id="MobiDB-lite"/>
    </source>
</evidence>
<dbReference type="Pfam" id="PF02470">
    <property type="entry name" value="MlaD"/>
    <property type="match status" value="1"/>
</dbReference>
<protein>
    <recommendedName>
        <fullName evidence="6">Mammalian cell entry protein</fullName>
    </recommendedName>
</protein>
<evidence type="ECO:0000259" key="2">
    <source>
        <dbReference type="Pfam" id="PF02470"/>
    </source>
</evidence>
<gene>
    <name evidence="4" type="ORF">GCM10023318_32930</name>
</gene>
<dbReference type="NCBIfam" id="TIGR00996">
    <property type="entry name" value="Mtu_fam_mce"/>
    <property type="match status" value="1"/>
</dbReference>
<reference evidence="5" key="1">
    <citation type="journal article" date="2019" name="Int. J. Syst. Evol. Microbiol.">
        <title>The Global Catalogue of Microorganisms (GCM) 10K type strain sequencing project: providing services to taxonomists for standard genome sequencing and annotation.</title>
        <authorList>
            <consortium name="The Broad Institute Genomics Platform"/>
            <consortium name="The Broad Institute Genome Sequencing Center for Infectious Disease"/>
            <person name="Wu L."/>
            <person name="Ma J."/>
        </authorList>
    </citation>
    <scope>NUCLEOTIDE SEQUENCE [LARGE SCALE GENOMIC DNA]</scope>
    <source>
        <strain evidence="5">JCM 18298</strain>
    </source>
</reference>
<dbReference type="InterPro" id="IPR003399">
    <property type="entry name" value="Mce/MlaD"/>
</dbReference>
<feature type="region of interest" description="Disordered" evidence="1">
    <location>
        <begin position="388"/>
        <end position="432"/>
    </location>
</feature>
<accession>A0ABP9KGC1</accession>
<sequence length="432" mass="45049">MNSADAAHPARRVRTVVLALLLALGVLALASYTVAPRVRSNTFTAEFASATGLYRGDSVRVAGVRVGSVEAIDPVGDKVRVRFRVDSGQQVPAAARAVLMSPNLVSARFIQLAPGYTGGPRLESGATIPIGRTAIPVEWDQIKDQLRRVATAMSPTPQEPQGPLGGVVDTAAENLRGQGPSLHQTLADLSTAMRTLAEGRGDLVSIVSNLQMFVTALSHSGTRIVAINNRMASVTSLLADNRDDLDTALAGLDDALGQVTRFVADNRDRVGTTADGLATVAGDLARQRDGIAQILHVAPTALGNLQNIYQPAHNSVVSALALSNFANPVNFVCSAIAAAEQSDAQQGARHCVEYLGPLLGLLSTSYPPLQSNPSRGVGALPGQLVYSERGLIPEQSPRESAVVPDDPAPSEGVPPPAPPGLLEQLLVPGGPR</sequence>
<dbReference type="PANTHER" id="PTHR33371">
    <property type="entry name" value="INTERMEMBRANE PHOSPHOLIPID TRANSPORT SYSTEM BINDING PROTEIN MLAD-RELATED"/>
    <property type="match status" value="1"/>
</dbReference>
<evidence type="ECO:0000313" key="4">
    <source>
        <dbReference type="EMBL" id="GAA5056042.1"/>
    </source>
</evidence>
<name>A0ABP9KGC1_9NOCA</name>
<evidence type="ECO:0000313" key="5">
    <source>
        <dbReference type="Proteomes" id="UP001500603"/>
    </source>
</evidence>
<dbReference type="Pfam" id="PF11887">
    <property type="entry name" value="Mce4_CUP1"/>
    <property type="match status" value="1"/>
</dbReference>
<dbReference type="EMBL" id="BAABJM010000002">
    <property type="protein sequence ID" value="GAA5056042.1"/>
    <property type="molecule type" value="Genomic_DNA"/>
</dbReference>
<comment type="caution">
    <text evidence="4">The sequence shown here is derived from an EMBL/GenBank/DDBJ whole genome shotgun (WGS) entry which is preliminary data.</text>
</comment>
<feature type="domain" description="Mammalian cell entry C-terminal" evidence="3">
    <location>
        <begin position="120"/>
        <end position="295"/>
    </location>
</feature>
<feature type="domain" description="Mce/MlaD" evidence="2">
    <location>
        <begin position="40"/>
        <end position="115"/>
    </location>
</feature>
<dbReference type="Proteomes" id="UP001500603">
    <property type="component" value="Unassembled WGS sequence"/>
</dbReference>
<dbReference type="InterPro" id="IPR024516">
    <property type="entry name" value="Mce_C"/>
</dbReference>
<keyword evidence="5" id="KW-1185">Reference proteome</keyword>
<dbReference type="RefSeq" id="WP_345496246.1">
    <property type="nucleotide sequence ID" value="NZ_BAABJM010000002.1"/>
</dbReference>
<organism evidence="4 5">
    <name type="scientific">Nocardia callitridis</name>
    <dbReference type="NCBI Taxonomy" id="648753"/>
    <lineage>
        <taxon>Bacteria</taxon>
        <taxon>Bacillati</taxon>
        <taxon>Actinomycetota</taxon>
        <taxon>Actinomycetes</taxon>
        <taxon>Mycobacteriales</taxon>
        <taxon>Nocardiaceae</taxon>
        <taxon>Nocardia</taxon>
    </lineage>
</organism>
<evidence type="ECO:0000259" key="3">
    <source>
        <dbReference type="Pfam" id="PF11887"/>
    </source>
</evidence>
<dbReference type="InterPro" id="IPR052336">
    <property type="entry name" value="MlaD_Phospholipid_Transporter"/>
</dbReference>
<dbReference type="InterPro" id="IPR005693">
    <property type="entry name" value="Mce"/>
</dbReference>
<evidence type="ECO:0008006" key="6">
    <source>
        <dbReference type="Google" id="ProtNLM"/>
    </source>
</evidence>
<proteinExistence type="predicted"/>
<dbReference type="PANTHER" id="PTHR33371:SF4">
    <property type="entry name" value="INTERMEMBRANE PHOSPHOLIPID TRANSPORT SYSTEM BINDING PROTEIN MLAD"/>
    <property type="match status" value="1"/>
</dbReference>